<keyword evidence="12" id="KW-1133">Transmembrane helix</keyword>
<keyword evidence="8 11" id="KW-0503">Monooxygenase</keyword>
<dbReference type="InterPro" id="IPR050182">
    <property type="entry name" value="Cytochrome_P450_fam2"/>
</dbReference>
<feature type="transmembrane region" description="Helical" evidence="12">
    <location>
        <begin position="23"/>
        <end position="41"/>
    </location>
</feature>
<evidence type="ECO:0000256" key="4">
    <source>
        <dbReference type="ARBA" id="ARBA00022617"/>
    </source>
</evidence>
<dbReference type="PRINTS" id="PR00463">
    <property type="entry name" value="EP450I"/>
</dbReference>
<dbReference type="AlphaFoldDB" id="A0ABD0WF73"/>
<comment type="similarity">
    <text evidence="3 11">Belongs to the cytochrome P450 family.</text>
</comment>
<dbReference type="FunFam" id="1.10.630.10:FF:000004">
    <property type="entry name" value="cytochrome P450 2D15 isoform X1"/>
    <property type="match status" value="1"/>
</dbReference>
<dbReference type="InterPro" id="IPR036396">
    <property type="entry name" value="Cyt_P450_sf"/>
</dbReference>
<dbReference type="PRINTS" id="PR00385">
    <property type="entry name" value="P450"/>
</dbReference>
<dbReference type="EMBL" id="JAGEUA010000008">
    <property type="protein sequence ID" value="KAL0968538.1"/>
    <property type="molecule type" value="Genomic_DNA"/>
</dbReference>
<evidence type="ECO:0000313" key="13">
    <source>
        <dbReference type="EMBL" id="KAL0968538.1"/>
    </source>
</evidence>
<evidence type="ECO:0000256" key="2">
    <source>
        <dbReference type="ARBA" id="ARBA00004370"/>
    </source>
</evidence>
<accession>A0ABD0WF73</accession>
<dbReference type="GO" id="GO:0004497">
    <property type="term" value="F:monooxygenase activity"/>
    <property type="evidence" value="ECO:0007669"/>
    <property type="project" value="UniProtKB-KW"/>
</dbReference>
<dbReference type="GO" id="GO:0016020">
    <property type="term" value="C:membrane"/>
    <property type="evidence" value="ECO:0007669"/>
    <property type="project" value="UniProtKB-SubCell"/>
</dbReference>
<dbReference type="InterPro" id="IPR001128">
    <property type="entry name" value="Cyt_P450"/>
</dbReference>
<evidence type="ECO:0008006" key="15">
    <source>
        <dbReference type="Google" id="ProtNLM"/>
    </source>
</evidence>
<proteinExistence type="inferred from homology"/>
<sequence>MHVSLAVESIGQLLKLLELKTSMLGSFVLLCLGICLLFFILKIKRPENFPPGPQLIPIIGNLLHLSVENPLENLEKLAKRYGNVFSIYIGGRPAVILNGVEAMKEALVTKALDFAGRPQDLMVNHSLQGRSFILSDYGPHWKEQRRFALMTLRNFGMGKQSMEQRILEELSHVIAFLEKSVGKTMDPQTMFHKSAFNVIFLVLFGSRYDYDDKFLKDFINLFTENARIANGPWSMLYDSLPIARHLPLPFKKAFKNVKTAVQMAANLVTEHQNTRSPGKPRDLTDCYLDEIEKRGKDGSSFEEAQLIYFVMDLQFAGTDTTSNTMLTAFLYLMTHPEIQEKCQQEIDKVLGGKEHATFEDRNMMPYTQAVIHESQRIASTVPLSVFHSTTKNTELMGYSIPKGTLIIPNLDSVLHEEGQWKFPHEFNPLNFLNDQGEFEKPEAFMPFSAGPRMCLGEGLARMQLFLILVTLLRRFKFVWPEDAGEPDYAPLFGVTLSPKPYKMFVMLRQN</sequence>
<organism evidence="13 14">
    <name type="scientific">Umbra pygmaea</name>
    <name type="common">Eastern mudminnow</name>
    <dbReference type="NCBI Taxonomy" id="75934"/>
    <lineage>
        <taxon>Eukaryota</taxon>
        <taxon>Metazoa</taxon>
        <taxon>Chordata</taxon>
        <taxon>Craniata</taxon>
        <taxon>Vertebrata</taxon>
        <taxon>Euteleostomi</taxon>
        <taxon>Actinopterygii</taxon>
        <taxon>Neopterygii</taxon>
        <taxon>Teleostei</taxon>
        <taxon>Protacanthopterygii</taxon>
        <taxon>Esociformes</taxon>
        <taxon>Umbridae</taxon>
        <taxon>Umbra</taxon>
    </lineage>
</organism>
<keyword evidence="7 10" id="KW-0408">Iron</keyword>
<evidence type="ECO:0000256" key="10">
    <source>
        <dbReference type="PIRSR" id="PIRSR602401-1"/>
    </source>
</evidence>
<feature type="binding site" description="axial binding residue" evidence="10">
    <location>
        <position position="454"/>
    </location>
    <ligand>
        <name>heme</name>
        <dbReference type="ChEBI" id="CHEBI:30413"/>
    </ligand>
    <ligandPart>
        <name>Fe</name>
        <dbReference type="ChEBI" id="CHEBI:18248"/>
    </ligandPart>
</feature>
<evidence type="ECO:0000256" key="6">
    <source>
        <dbReference type="ARBA" id="ARBA00023002"/>
    </source>
</evidence>
<evidence type="ECO:0000256" key="8">
    <source>
        <dbReference type="ARBA" id="ARBA00023033"/>
    </source>
</evidence>
<dbReference type="GO" id="GO:0046872">
    <property type="term" value="F:metal ion binding"/>
    <property type="evidence" value="ECO:0007669"/>
    <property type="project" value="UniProtKB-KW"/>
</dbReference>
<comment type="caution">
    <text evidence="13">The sequence shown here is derived from an EMBL/GenBank/DDBJ whole genome shotgun (WGS) entry which is preliminary data.</text>
</comment>
<evidence type="ECO:0000313" key="14">
    <source>
        <dbReference type="Proteomes" id="UP001557470"/>
    </source>
</evidence>
<keyword evidence="6 11" id="KW-0560">Oxidoreductase</keyword>
<dbReference type="InterPro" id="IPR017972">
    <property type="entry name" value="Cyt_P450_CS"/>
</dbReference>
<evidence type="ECO:0000256" key="1">
    <source>
        <dbReference type="ARBA" id="ARBA00001971"/>
    </source>
</evidence>
<evidence type="ECO:0000256" key="5">
    <source>
        <dbReference type="ARBA" id="ARBA00022723"/>
    </source>
</evidence>
<dbReference type="PANTHER" id="PTHR24300:SF327">
    <property type="entry name" value="CYTOCHROME P450 2F2-RELATED"/>
    <property type="match status" value="1"/>
</dbReference>
<dbReference type="PANTHER" id="PTHR24300">
    <property type="entry name" value="CYTOCHROME P450 508A4-RELATED"/>
    <property type="match status" value="1"/>
</dbReference>
<dbReference type="Proteomes" id="UP001557470">
    <property type="component" value="Unassembled WGS sequence"/>
</dbReference>
<reference evidence="13 14" key="1">
    <citation type="submission" date="2024-06" db="EMBL/GenBank/DDBJ databases">
        <authorList>
            <person name="Pan Q."/>
            <person name="Wen M."/>
            <person name="Jouanno E."/>
            <person name="Zahm M."/>
            <person name="Klopp C."/>
            <person name="Cabau C."/>
            <person name="Louis A."/>
            <person name="Berthelot C."/>
            <person name="Parey E."/>
            <person name="Roest Crollius H."/>
            <person name="Montfort J."/>
            <person name="Robinson-Rechavi M."/>
            <person name="Bouchez O."/>
            <person name="Lampietro C."/>
            <person name="Lopez Roques C."/>
            <person name="Donnadieu C."/>
            <person name="Postlethwait J."/>
            <person name="Bobe J."/>
            <person name="Verreycken H."/>
            <person name="Guiguen Y."/>
        </authorList>
    </citation>
    <scope>NUCLEOTIDE SEQUENCE [LARGE SCALE GENOMIC DNA]</scope>
    <source>
        <strain evidence="13">Up_M1</strain>
        <tissue evidence="13">Testis</tissue>
    </source>
</reference>
<protein>
    <recommendedName>
        <fullName evidence="15">Cytochrome P450 2F2-like</fullName>
    </recommendedName>
</protein>
<keyword evidence="9 12" id="KW-0472">Membrane</keyword>
<comment type="subcellular location">
    <subcellularLocation>
        <location evidence="2">Membrane</location>
    </subcellularLocation>
</comment>
<keyword evidence="12" id="KW-0812">Transmembrane</keyword>
<dbReference type="SUPFAM" id="SSF48264">
    <property type="entry name" value="Cytochrome P450"/>
    <property type="match status" value="1"/>
</dbReference>
<evidence type="ECO:0000256" key="3">
    <source>
        <dbReference type="ARBA" id="ARBA00010617"/>
    </source>
</evidence>
<dbReference type="Gene3D" id="1.10.630.10">
    <property type="entry name" value="Cytochrome P450"/>
    <property type="match status" value="1"/>
</dbReference>
<name>A0ABD0WF73_UMBPY</name>
<evidence type="ECO:0000256" key="12">
    <source>
        <dbReference type="SAM" id="Phobius"/>
    </source>
</evidence>
<dbReference type="PROSITE" id="PS00086">
    <property type="entry name" value="CYTOCHROME_P450"/>
    <property type="match status" value="1"/>
</dbReference>
<keyword evidence="5 10" id="KW-0479">Metal-binding</keyword>
<evidence type="ECO:0000256" key="7">
    <source>
        <dbReference type="ARBA" id="ARBA00023004"/>
    </source>
</evidence>
<dbReference type="Pfam" id="PF00067">
    <property type="entry name" value="p450"/>
    <property type="match status" value="1"/>
</dbReference>
<evidence type="ECO:0000256" key="11">
    <source>
        <dbReference type="RuleBase" id="RU000461"/>
    </source>
</evidence>
<dbReference type="InterPro" id="IPR002401">
    <property type="entry name" value="Cyt_P450_E_grp-I"/>
</dbReference>
<gene>
    <name evidence="13" type="ORF">UPYG_G00268160</name>
</gene>
<keyword evidence="14" id="KW-1185">Reference proteome</keyword>
<evidence type="ECO:0000256" key="9">
    <source>
        <dbReference type="ARBA" id="ARBA00023136"/>
    </source>
</evidence>
<keyword evidence="4 10" id="KW-0349">Heme</keyword>
<comment type="cofactor">
    <cofactor evidence="1 10">
        <name>heme</name>
        <dbReference type="ChEBI" id="CHEBI:30413"/>
    </cofactor>
</comment>